<evidence type="ECO:0008006" key="3">
    <source>
        <dbReference type="Google" id="ProtNLM"/>
    </source>
</evidence>
<dbReference type="Proteomes" id="UP000176413">
    <property type="component" value="Unassembled WGS sequence"/>
</dbReference>
<dbReference type="Gene3D" id="3.40.1390.30">
    <property type="entry name" value="NIF3 (NGG1p interacting factor 3)-like"/>
    <property type="match status" value="2"/>
</dbReference>
<reference evidence="1 2" key="1">
    <citation type="journal article" date="2016" name="Nat. Commun.">
        <title>Thousands of microbial genomes shed light on interconnected biogeochemical processes in an aquifer system.</title>
        <authorList>
            <person name="Anantharaman K."/>
            <person name="Brown C.T."/>
            <person name="Hug L.A."/>
            <person name="Sharon I."/>
            <person name="Castelle C.J."/>
            <person name="Probst A.J."/>
            <person name="Thomas B.C."/>
            <person name="Singh A."/>
            <person name="Wilkins M.J."/>
            <person name="Karaoz U."/>
            <person name="Brodie E.L."/>
            <person name="Williams K.H."/>
            <person name="Hubbard S.S."/>
            <person name="Banfield J.F."/>
        </authorList>
    </citation>
    <scope>NUCLEOTIDE SEQUENCE [LARGE SCALE GENOMIC DNA]</scope>
</reference>
<dbReference type="AlphaFoldDB" id="A0A1F6M9V5"/>
<accession>A0A1F6M9V5</accession>
<dbReference type="InterPro" id="IPR036069">
    <property type="entry name" value="DUF34/NIF3_sf"/>
</dbReference>
<dbReference type="SUPFAM" id="SSF102705">
    <property type="entry name" value="NIF3 (NGG1p interacting factor 3)-like"/>
    <property type="match status" value="1"/>
</dbReference>
<dbReference type="EMBL" id="MFQA01000043">
    <property type="protein sequence ID" value="OGH68416.1"/>
    <property type="molecule type" value="Genomic_DNA"/>
</dbReference>
<name>A0A1F6M9V5_9BACT</name>
<gene>
    <name evidence="1" type="ORF">A3D53_03160</name>
</gene>
<proteinExistence type="predicted"/>
<protein>
    <recommendedName>
        <fullName evidence="3">NGG1p interacting factor NIF3</fullName>
    </recommendedName>
</protein>
<evidence type="ECO:0000313" key="2">
    <source>
        <dbReference type="Proteomes" id="UP000176413"/>
    </source>
</evidence>
<comment type="caution">
    <text evidence="1">The sequence shown here is derived from an EMBL/GenBank/DDBJ whole genome shotgun (WGS) entry which is preliminary data.</text>
</comment>
<evidence type="ECO:0000313" key="1">
    <source>
        <dbReference type="EMBL" id="OGH68416.1"/>
    </source>
</evidence>
<sequence>MTVQQIFDLGVKRGIENDPRGISGVKKHLTRVKKQYDELGENERKYFDTDRLTNPYPDSAVHVDDGKTKVKRILAGIDISAADILLASQLNERGTPVDLVISHHPTGKALANLQDVMDMVVDVYERIGVPVHLAEKMFEDRMREIGRGTHPANHFQVVDIAKLLHINFLSAHTITDNMVDSFISGHLKKKKPEFIKDIIEALLELPEYQQAKKNGAGPKIISGSGHHRTGKFIVEMTGGTNPSSKVYQPLSNYGISTVITMHMKDDAMNKATESSLNVIVSGHMASDSLGMNLWLDELEKSGIEIIPCGGLIRVSRNRLVSKKK</sequence>
<organism evidence="1 2">
    <name type="scientific">Candidatus Magasanikbacteria bacterium RIFCSPHIGHO2_02_FULL_45_10</name>
    <dbReference type="NCBI Taxonomy" id="1798679"/>
    <lineage>
        <taxon>Bacteria</taxon>
        <taxon>Candidatus Magasanikiibacteriota</taxon>
    </lineage>
</organism>